<organism evidence="1 2">
    <name type="scientific">Trichuris trichiura</name>
    <name type="common">Whipworm</name>
    <name type="synonym">Trichocephalus trichiurus</name>
    <dbReference type="NCBI Taxonomy" id="36087"/>
    <lineage>
        <taxon>Eukaryota</taxon>
        <taxon>Metazoa</taxon>
        <taxon>Ecdysozoa</taxon>
        <taxon>Nematoda</taxon>
        <taxon>Enoplea</taxon>
        <taxon>Dorylaimia</taxon>
        <taxon>Trichinellida</taxon>
        <taxon>Trichuridae</taxon>
        <taxon>Trichuris</taxon>
    </lineage>
</organism>
<evidence type="ECO:0000313" key="1">
    <source>
        <dbReference type="EMBL" id="CDW60693.1"/>
    </source>
</evidence>
<dbReference type="EMBL" id="HG807308">
    <property type="protein sequence ID" value="CDW60693.1"/>
    <property type="molecule type" value="Genomic_DNA"/>
</dbReference>
<gene>
    <name evidence="1" type="ORF">TTRE_0000908401</name>
</gene>
<proteinExistence type="predicted"/>
<sequence length="143" mass="15615">MSHLTSQISTVLSSFSDQLLERLTSLHEHEIVNPPSSLLGESRLLANHANMDSLTLIPTSSSSCVSPPSEKVQQKSEQLSQRLNDNIADRAQPIMRSSVILDGWISKLVVPSPTSFSTPPSWLREIAPAVNIELFDGDPVTVI</sequence>
<protein>
    <submittedName>
        <fullName evidence="1">Uncharacterized protein</fullName>
    </submittedName>
</protein>
<accession>A0A077ZLS8</accession>
<evidence type="ECO:0000313" key="2">
    <source>
        <dbReference type="Proteomes" id="UP000030665"/>
    </source>
</evidence>
<name>A0A077ZLS8_TRITR</name>
<dbReference type="Proteomes" id="UP000030665">
    <property type="component" value="Unassembled WGS sequence"/>
</dbReference>
<reference evidence="1" key="2">
    <citation type="submission" date="2014-03" db="EMBL/GenBank/DDBJ databases">
        <title>The whipworm genome and dual-species transcriptomics of an intimate host-pathogen interaction.</title>
        <authorList>
            <person name="Foth B.J."/>
            <person name="Tsai I.J."/>
            <person name="Reid A.J."/>
            <person name="Bancroft A.J."/>
            <person name="Nichol S."/>
            <person name="Tracey A."/>
            <person name="Holroyd N."/>
            <person name="Cotton J.A."/>
            <person name="Stanley E.J."/>
            <person name="Zarowiecki M."/>
            <person name="Liu J.Z."/>
            <person name="Huckvale T."/>
            <person name="Cooper P.J."/>
            <person name="Grencis R.K."/>
            <person name="Berriman M."/>
        </authorList>
    </citation>
    <scope>NUCLEOTIDE SEQUENCE [LARGE SCALE GENOMIC DNA]</scope>
</reference>
<keyword evidence="2" id="KW-1185">Reference proteome</keyword>
<reference evidence="1" key="1">
    <citation type="submission" date="2014-01" db="EMBL/GenBank/DDBJ databases">
        <authorList>
            <person name="Aslett M."/>
        </authorList>
    </citation>
    <scope>NUCLEOTIDE SEQUENCE</scope>
</reference>
<dbReference type="AlphaFoldDB" id="A0A077ZLS8"/>